<keyword evidence="2" id="KW-1185">Reference proteome</keyword>
<proteinExistence type="predicted"/>
<evidence type="ECO:0000313" key="2">
    <source>
        <dbReference type="Proteomes" id="UP001497680"/>
    </source>
</evidence>
<gene>
    <name evidence="1" type="ORF">F4821DRAFT_260375</name>
</gene>
<protein>
    <submittedName>
        <fullName evidence="1">Uncharacterized protein</fullName>
    </submittedName>
</protein>
<dbReference type="Proteomes" id="UP001497680">
    <property type="component" value="Unassembled WGS sequence"/>
</dbReference>
<dbReference type="EMBL" id="MU394319">
    <property type="protein sequence ID" value="KAI6086082.1"/>
    <property type="molecule type" value="Genomic_DNA"/>
</dbReference>
<reference evidence="1 2" key="1">
    <citation type="journal article" date="2022" name="New Phytol.">
        <title>Ecological generalism drives hyperdiversity of secondary metabolite gene clusters in xylarialean endophytes.</title>
        <authorList>
            <person name="Franco M.E.E."/>
            <person name="Wisecaver J.H."/>
            <person name="Arnold A.E."/>
            <person name="Ju Y.M."/>
            <person name="Slot J.C."/>
            <person name="Ahrendt S."/>
            <person name="Moore L.P."/>
            <person name="Eastman K.E."/>
            <person name="Scott K."/>
            <person name="Konkel Z."/>
            <person name="Mondo S.J."/>
            <person name="Kuo A."/>
            <person name="Hayes R.D."/>
            <person name="Haridas S."/>
            <person name="Andreopoulos B."/>
            <person name="Riley R."/>
            <person name="LaButti K."/>
            <person name="Pangilinan J."/>
            <person name="Lipzen A."/>
            <person name="Amirebrahimi M."/>
            <person name="Yan J."/>
            <person name="Adam C."/>
            <person name="Keymanesh K."/>
            <person name="Ng V."/>
            <person name="Louie K."/>
            <person name="Northen T."/>
            <person name="Drula E."/>
            <person name="Henrissat B."/>
            <person name="Hsieh H.M."/>
            <person name="Youens-Clark K."/>
            <person name="Lutzoni F."/>
            <person name="Miadlikowska J."/>
            <person name="Eastwood D.C."/>
            <person name="Hamelin R.C."/>
            <person name="Grigoriev I.V."/>
            <person name="U'Ren J.M."/>
        </authorList>
    </citation>
    <scope>NUCLEOTIDE SEQUENCE [LARGE SCALE GENOMIC DNA]</scope>
    <source>
        <strain evidence="1 2">ER1909</strain>
    </source>
</reference>
<sequence>MPPGNRPKEVHTKHLTELERFRVRTLYFDAGMSKKRIEEVTGYSNSQIRTAIRAKSAAIPHRTGRPRKQRFGQRPADNEADDEAGPSQSQGSAAEGEDSSAAAATAAAAPNGSSSNGGSFSSSDPTTLALQASQHQHPTTTTTSSSSPPASFNRLPASLRRYIWTLVLTYPPSSPAPLSITWWVDPLPRSPYLVGGVFPEHWATHWKAYLAYRAAPARVLCAVSREARRAVVDTFAAVWTNSNNPQVQPQPRSQHQPNRDPASASSHPHHQHQHQHGGAGAYYGYGYGLGAAVAPFLWVDPRHDNIYCEDPGAAQNLPALLDRSRAAVLPHLMAGAQQQQQQTSVTGINAALPPPAPSQAMVTAGNFVGNGGA</sequence>
<accession>A0ACC0D0L9</accession>
<evidence type="ECO:0000313" key="1">
    <source>
        <dbReference type="EMBL" id="KAI6086082.1"/>
    </source>
</evidence>
<name>A0ACC0D0L9_9PEZI</name>
<organism evidence="1 2">
    <name type="scientific">Hypoxylon rubiginosum</name>
    <dbReference type="NCBI Taxonomy" id="110542"/>
    <lineage>
        <taxon>Eukaryota</taxon>
        <taxon>Fungi</taxon>
        <taxon>Dikarya</taxon>
        <taxon>Ascomycota</taxon>
        <taxon>Pezizomycotina</taxon>
        <taxon>Sordariomycetes</taxon>
        <taxon>Xylariomycetidae</taxon>
        <taxon>Xylariales</taxon>
        <taxon>Hypoxylaceae</taxon>
        <taxon>Hypoxylon</taxon>
    </lineage>
</organism>
<comment type="caution">
    <text evidence="1">The sequence shown here is derived from an EMBL/GenBank/DDBJ whole genome shotgun (WGS) entry which is preliminary data.</text>
</comment>